<protein>
    <submittedName>
        <fullName evidence="6">DoxX family protein</fullName>
    </submittedName>
</protein>
<dbReference type="GO" id="GO:0016020">
    <property type="term" value="C:membrane"/>
    <property type="evidence" value="ECO:0007669"/>
    <property type="project" value="UniProtKB-SubCell"/>
</dbReference>
<feature type="transmembrane region" description="Helical" evidence="5">
    <location>
        <begin position="112"/>
        <end position="129"/>
    </location>
</feature>
<reference evidence="6 7" key="1">
    <citation type="submission" date="2019-09" db="EMBL/GenBank/DDBJ databases">
        <title>YIM 132180 draft genome.</title>
        <authorList>
            <person name="Zhang K."/>
        </authorList>
    </citation>
    <scope>NUCLEOTIDE SEQUENCE [LARGE SCALE GENOMIC DNA]</scope>
    <source>
        <strain evidence="6 7">YIM 132180</strain>
    </source>
</reference>
<name>A0A7V7TV08_9HYPH</name>
<dbReference type="InterPro" id="IPR032808">
    <property type="entry name" value="DoxX"/>
</dbReference>
<keyword evidence="3 5" id="KW-1133">Transmembrane helix</keyword>
<evidence type="ECO:0000313" key="7">
    <source>
        <dbReference type="Proteomes" id="UP000432089"/>
    </source>
</evidence>
<comment type="subcellular location">
    <subcellularLocation>
        <location evidence="1">Membrane</location>
        <topology evidence="1">Multi-pass membrane protein</topology>
    </subcellularLocation>
</comment>
<accession>A0A7V7TV08</accession>
<evidence type="ECO:0000256" key="3">
    <source>
        <dbReference type="ARBA" id="ARBA00022989"/>
    </source>
</evidence>
<evidence type="ECO:0000256" key="4">
    <source>
        <dbReference type="ARBA" id="ARBA00023136"/>
    </source>
</evidence>
<evidence type="ECO:0000256" key="5">
    <source>
        <dbReference type="SAM" id="Phobius"/>
    </source>
</evidence>
<sequence>MDRNRSQQPKERRVSSLINRKFVGRTLVGLVVGLLLADGLVQAASPGFMVAAMDHIGLPETFREVLPILTLTCAATLALPSTALIGAVLTTGFLGGAVSLHARIGEFGSPPQIVCLALGVAMWTGLLLWRPDLRQLLFRRDARPATGGQPRTA</sequence>
<dbReference type="EMBL" id="VZDO01000017">
    <property type="protein sequence ID" value="KAB0677348.1"/>
    <property type="molecule type" value="Genomic_DNA"/>
</dbReference>
<keyword evidence="2 5" id="KW-0812">Transmembrane</keyword>
<dbReference type="Pfam" id="PF13564">
    <property type="entry name" value="DoxX_2"/>
    <property type="match status" value="1"/>
</dbReference>
<evidence type="ECO:0000256" key="1">
    <source>
        <dbReference type="ARBA" id="ARBA00004141"/>
    </source>
</evidence>
<dbReference type="AlphaFoldDB" id="A0A7V7TV08"/>
<evidence type="ECO:0000256" key="2">
    <source>
        <dbReference type="ARBA" id="ARBA00022692"/>
    </source>
</evidence>
<evidence type="ECO:0000313" key="6">
    <source>
        <dbReference type="EMBL" id="KAB0677348.1"/>
    </source>
</evidence>
<gene>
    <name evidence="6" type="ORF">F6X38_18315</name>
</gene>
<organism evidence="6 7">
    <name type="scientific">Plantimonas leprariae</name>
    <dbReference type="NCBI Taxonomy" id="2615207"/>
    <lineage>
        <taxon>Bacteria</taxon>
        <taxon>Pseudomonadati</taxon>
        <taxon>Pseudomonadota</taxon>
        <taxon>Alphaproteobacteria</taxon>
        <taxon>Hyphomicrobiales</taxon>
        <taxon>Aurantimonadaceae</taxon>
        <taxon>Plantimonas</taxon>
    </lineage>
</organism>
<dbReference type="Proteomes" id="UP000432089">
    <property type="component" value="Unassembled WGS sequence"/>
</dbReference>
<keyword evidence="7" id="KW-1185">Reference proteome</keyword>
<keyword evidence="4 5" id="KW-0472">Membrane</keyword>
<comment type="caution">
    <text evidence="6">The sequence shown here is derived from an EMBL/GenBank/DDBJ whole genome shotgun (WGS) entry which is preliminary data.</text>
</comment>
<proteinExistence type="predicted"/>
<feature type="transmembrane region" description="Helical" evidence="5">
    <location>
        <begin position="67"/>
        <end position="100"/>
    </location>
</feature>